<dbReference type="Proteomes" id="UP000621492">
    <property type="component" value="Unassembled WGS sequence"/>
</dbReference>
<accession>A0A9W5TY39</accession>
<comment type="caution">
    <text evidence="1">The sequence shown here is derived from an EMBL/GenBank/DDBJ whole genome shotgun (WGS) entry which is preliminary data.</text>
</comment>
<evidence type="ECO:0000313" key="1">
    <source>
        <dbReference type="EMBL" id="GGB45769.1"/>
    </source>
</evidence>
<dbReference type="AlphaFoldDB" id="A0A9W5TY39"/>
<reference evidence="1" key="1">
    <citation type="journal article" date="2014" name="Int. J. Syst. Evol. Microbiol.">
        <title>Complete genome sequence of Corynebacterium casei LMG S-19264T (=DSM 44701T), isolated from a smear-ripened cheese.</title>
        <authorList>
            <consortium name="US DOE Joint Genome Institute (JGI-PGF)"/>
            <person name="Walter F."/>
            <person name="Albersmeier A."/>
            <person name="Kalinowski J."/>
            <person name="Ruckert C."/>
        </authorList>
    </citation>
    <scope>NUCLEOTIDE SEQUENCE</scope>
    <source>
        <strain evidence="1">CGMCC 1.15454</strain>
    </source>
</reference>
<sequence length="79" mass="8863">MSTFMLFDASQAKALESVEEQLETIKDYIADIQSVFANGEITLRNMDINTVQSIGFYQKTLVDTRQSCQVVPSNLLLSI</sequence>
<gene>
    <name evidence="1" type="ORF">GCM10011409_24190</name>
</gene>
<keyword evidence="2" id="KW-1185">Reference proteome</keyword>
<organism evidence="1 2">
    <name type="scientific">Lentibacillus populi</name>
    <dbReference type="NCBI Taxonomy" id="1827502"/>
    <lineage>
        <taxon>Bacteria</taxon>
        <taxon>Bacillati</taxon>
        <taxon>Bacillota</taxon>
        <taxon>Bacilli</taxon>
        <taxon>Bacillales</taxon>
        <taxon>Bacillaceae</taxon>
        <taxon>Lentibacillus</taxon>
    </lineage>
</organism>
<proteinExistence type="predicted"/>
<evidence type="ECO:0000313" key="2">
    <source>
        <dbReference type="Proteomes" id="UP000621492"/>
    </source>
</evidence>
<name>A0A9W5TY39_9BACI</name>
<protein>
    <recommendedName>
        <fullName evidence="3">LXG domain-containing protein</fullName>
    </recommendedName>
</protein>
<reference evidence="1" key="2">
    <citation type="submission" date="2020-09" db="EMBL/GenBank/DDBJ databases">
        <authorList>
            <person name="Sun Q."/>
            <person name="Zhou Y."/>
        </authorList>
    </citation>
    <scope>NUCLEOTIDE SEQUENCE</scope>
    <source>
        <strain evidence="1">CGMCC 1.15454</strain>
    </source>
</reference>
<dbReference type="EMBL" id="BMJD01000018">
    <property type="protein sequence ID" value="GGB45769.1"/>
    <property type="molecule type" value="Genomic_DNA"/>
</dbReference>
<evidence type="ECO:0008006" key="3">
    <source>
        <dbReference type="Google" id="ProtNLM"/>
    </source>
</evidence>